<feature type="transmembrane region" description="Helical" evidence="5">
    <location>
        <begin position="479"/>
        <end position="499"/>
    </location>
</feature>
<dbReference type="Gene3D" id="1.20.1740.10">
    <property type="entry name" value="Amino acid/polyamine transporter I"/>
    <property type="match status" value="1"/>
</dbReference>
<evidence type="ECO:0000313" key="7">
    <source>
        <dbReference type="Proteomes" id="UP001652625"/>
    </source>
</evidence>
<feature type="transmembrane region" description="Helical" evidence="5">
    <location>
        <begin position="98"/>
        <end position="119"/>
    </location>
</feature>
<evidence type="ECO:0000256" key="1">
    <source>
        <dbReference type="ARBA" id="ARBA00004141"/>
    </source>
</evidence>
<evidence type="ECO:0000313" key="8">
    <source>
        <dbReference type="RefSeq" id="XP_065656451.1"/>
    </source>
</evidence>
<feature type="transmembrane region" description="Helical" evidence="5">
    <location>
        <begin position="221"/>
        <end position="243"/>
    </location>
</feature>
<keyword evidence="7" id="KW-1185">Reference proteome</keyword>
<keyword evidence="2 5" id="KW-0812">Transmembrane</keyword>
<dbReference type="RefSeq" id="XP_065656451.1">
    <property type="nucleotide sequence ID" value="XM_065800379.1"/>
</dbReference>
<feature type="domain" description="Cationic amino acid transporter C-terminal" evidence="6">
    <location>
        <begin position="509"/>
        <end position="559"/>
    </location>
</feature>
<feature type="transmembrane region" description="Helical" evidence="5">
    <location>
        <begin position="164"/>
        <end position="183"/>
    </location>
</feature>
<dbReference type="GeneID" id="100200647"/>
<feature type="transmembrane region" description="Helical" evidence="5">
    <location>
        <begin position="383"/>
        <end position="404"/>
    </location>
</feature>
<evidence type="ECO:0000256" key="3">
    <source>
        <dbReference type="ARBA" id="ARBA00022989"/>
    </source>
</evidence>
<feature type="transmembrane region" description="Helical" evidence="5">
    <location>
        <begin position="308"/>
        <end position="337"/>
    </location>
</feature>
<dbReference type="Proteomes" id="UP001652625">
    <property type="component" value="Chromosome 06"/>
</dbReference>
<dbReference type="PANTHER" id="PTHR43243:SF105">
    <property type="entry name" value="CATIONIC AMINO ACID TRANSPORTER C-TERMINAL DOMAIN-CONTAINING PROTEIN"/>
    <property type="match status" value="1"/>
</dbReference>
<dbReference type="Pfam" id="PF13520">
    <property type="entry name" value="AA_permease_2"/>
    <property type="match status" value="1"/>
</dbReference>
<keyword evidence="3 5" id="KW-1133">Transmembrane helix</keyword>
<feature type="transmembrane region" description="Helical" evidence="5">
    <location>
        <begin position="195"/>
        <end position="215"/>
    </location>
</feature>
<feature type="transmembrane region" description="Helical" evidence="5">
    <location>
        <begin position="264"/>
        <end position="288"/>
    </location>
</feature>
<evidence type="ECO:0000256" key="5">
    <source>
        <dbReference type="SAM" id="Phobius"/>
    </source>
</evidence>
<dbReference type="RefSeq" id="XP_065656452.1">
    <property type="nucleotide sequence ID" value="XM_065800380.1"/>
</dbReference>
<protein>
    <submittedName>
        <fullName evidence="8 9">Cationic amino acid transporter 2 isoform X2</fullName>
    </submittedName>
</protein>
<organism evidence="7 9">
    <name type="scientific">Hydra vulgaris</name>
    <name type="common">Hydra</name>
    <name type="synonym">Hydra attenuata</name>
    <dbReference type="NCBI Taxonomy" id="6087"/>
    <lineage>
        <taxon>Eukaryota</taxon>
        <taxon>Metazoa</taxon>
        <taxon>Cnidaria</taxon>
        <taxon>Hydrozoa</taxon>
        <taxon>Hydroidolina</taxon>
        <taxon>Anthoathecata</taxon>
        <taxon>Aplanulata</taxon>
        <taxon>Hydridae</taxon>
        <taxon>Hydra</taxon>
    </lineage>
</organism>
<feature type="transmembrane region" description="Helical" evidence="5">
    <location>
        <begin position="445"/>
        <end position="467"/>
    </location>
</feature>
<dbReference type="PANTHER" id="PTHR43243">
    <property type="entry name" value="INNER MEMBRANE TRANSPORTER YGJI-RELATED"/>
    <property type="match status" value="1"/>
</dbReference>
<evidence type="ECO:0000313" key="9">
    <source>
        <dbReference type="RefSeq" id="XP_065656452.1"/>
    </source>
</evidence>
<feature type="transmembrane region" description="Helical" evidence="5">
    <location>
        <begin position="511"/>
        <end position="531"/>
    </location>
</feature>
<gene>
    <name evidence="8 9" type="primary">LOC100200647</name>
</gene>
<dbReference type="InterPro" id="IPR029485">
    <property type="entry name" value="CAT_C"/>
</dbReference>
<feature type="transmembrane region" description="Helical" evidence="5">
    <location>
        <begin position="537"/>
        <end position="554"/>
    </location>
</feature>
<accession>A0ABM4C4G4</accession>
<feature type="transmembrane region" description="Helical" evidence="5">
    <location>
        <begin position="35"/>
        <end position="54"/>
    </location>
</feature>
<dbReference type="Pfam" id="PF13906">
    <property type="entry name" value="AA_permease_C"/>
    <property type="match status" value="1"/>
</dbReference>
<dbReference type="PIRSF" id="PIRSF006060">
    <property type="entry name" value="AA_transporter"/>
    <property type="match status" value="1"/>
</dbReference>
<keyword evidence="4 5" id="KW-0472">Membrane</keyword>
<evidence type="ECO:0000256" key="2">
    <source>
        <dbReference type="ARBA" id="ARBA00022692"/>
    </source>
</evidence>
<dbReference type="InterPro" id="IPR002293">
    <property type="entry name" value="AA/rel_permease1"/>
</dbReference>
<comment type="subcellular location">
    <subcellularLocation>
        <location evidence="1">Membrane</location>
        <topology evidence="1">Multi-pass membrane protein</topology>
    </subcellularLocation>
</comment>
<evidence type="ECO:0000256" key="4">
    <source>
        <dbReference type="ARBA" id="ARBA00023136"/>
    </source>
</evidence>
<evidence type="ECO:0000259" key="6">
    <source>
        <dbReference type="Pfam" id="PF13906"/>
    </source>
</evidence>
<feature type="transmembrane region" description="Helical" evidence="5">
    <location>
        <begin position="66"/>
        <end position="86"/>
    </location>
</feature>
<sequence>MWKNSLVNLHNLFSRKKTFLSACNQDTNLKRCLSTLDLTLIGIGSTLGSGIYVLTGEVAKNKTGPAIVISFLIAAFASILSGLCYAEFAARIPKAGSAYVYCYVTMGEFWAFVIGWNLLLEYIIGASVVARGLIAYIDTLAGGVIKNQTLAITGEVKIPGISKYIDFLSLGVVMVFTVIISCGMKNSARLNNVCVVINIVTILSVISVGTFYAQIENWNNFAPFGFDGIVAGASTCFFSFIGFDVIANVSEEAKNPSKSIPISMIGTITICFFAYFGVSGVVTLMVNYKNLDESAAVADAFRQIGLSFMNYIISAGAICGLLGSLLVSIIPIPRMLYSMSQDGLLFNFFSIVHPKSQVPVISTILSGLFVGILAAIIDLAELVEMMSIGTLLAYSIVVICVLILRYDLTPPPNNNYESESLIENEKKKSAKNCFEAGCSMNNISLVINIVVLLIIVELLVICIIVSFYHKQIAAKNITFIVFLVIFVIALVATVIYLFVKDTTKDNLAFKVPMIPWIPVVALFFNVFLMSMLSQITWIRFGIWLFIGLLVYFLYGIRYSKVDNIDVDEFQLVDRFEENY</sequence>
<name>A0ABM4C4G4_HYDVU</name>
<feature type="transmembrane region" description="Helical" evidence="5">
    <location>
        <begin position="358"/>
        <end position="377"/>
    </location>
</feature>
<proteinExistence type="predicted"/>
<reference evidence="8 9" key="1">
    <citation type="submission" date="2025-05" db="UniProtKB">
        <authorList>
            <consortium name="RefSeq"/>
        </authorList>
    </citation>
    <scope>IDENTIFICATION</scope>
</reference>